<dbReference type="Proteomes" id="UP000243081">
    <property type="component" value="Unassembled WGS sequence"/>
</dbReference>
<dbReference type="EMBL" id="LUKN01001058">
    <property type="protein sequence ID" value="OAR01648.1"/>
    <property type="molecule type" value="Genomic_DNA"/>
</dbReference>
<evidence type="ECO:0000313" key="2">
    <source>
        <dbReference type="EMBL" id="OAR01648.1"/>
    </source>
</evidence>
<feature type="signal peptide" evidence="1">
    <location>
        <begin position="1"/>
        <end position="23"/>
    </location>
</feature>
<evidence type="ECO:0008006" key="4">
    <source>
        <dbReference type="Google" id="ProtNLM"/>
    </source>
</evidence>
<protein>
    <recommendedName>
        <fullName evidence="4">Extracellular membrane protein CFEM domain-containing protein</fullName>
    </recommendedName>
</protein>
<dbReference type="OrthoDB" id="3538998at2759"/>
<proteinExistence type="predicted"/>
<dbReference type="AlphaFoldDB" id="A0A179IG99"/>
<reference evidence="2 3" key="1">
    <citation type="submission" date="2016-03" db="EMBL/GenBank/DDBJ databases">
        <title>Fine-scale spatial genetic structure of a fungal parasite of coffee scale insects.</title>
        <authorList>
            <person name="Jackson D."/>
            <person name="Zemenick K.A."/>
            <person name="Malloure B."/>
            <person name="Quandt C.A."/>
            <person name="James T.Y."/>
        </authorList>
    </citation>
    <scope>NUCLEOTIDE SEQUENCE [LARGE SCALE GENOMIC DNA]</scope>
    <source>
        <strain evidence="2 3">UM487</strain>
    </source>
</reference>
<evidence type="ECO:0000313" key="3">
    <source>
        <dbReference type="Proteomes" id="UP000243081"/>
    </source>
</evidence>
<sequence>MRISMYTAIAVAAVSVTATVTLTKDGCVDASGFETCQSAVTKKTSACIGQAKKDGSQTELLACGCQDAVDNFNCYAAHCWNQVWGCQYQEYMVQYFRTCAIAKQPVPYFPAPNDAPAACSCNLGKIFLAFNGAIQESTQCSSKQNSGDASANVQAIQGCNCCQVSGAFSRYISCSKAILEQEGTRMRRVK</sequence>
<keyword evidence="3" id="KW-1185">Reference proteome</keyword>
<keyword evidence="1" id="KW-0732">Signal</keyword>
<gene>
    <name evidence="2" type="ORF">LLEC1_07656</name>
</gene>
<accession>A0A179IG99</accession>
<organism evidence="2 3">
    <name type="scientific">Cordyceps confragosa</name>
    <name type="common">Lecanicillium lecanii</name>
    <dbReference type="NCBI Taxonomy" id="2714763"/>
    <lineage>
        <taxon>Eukaryota</taxon>
        <taxon>Fungi</taxon>
        <taxon>Dikarya</taxon>
        <taxon>Ascomycota</taxon>
        <taxon>Pezizomycotina</taxon>
        <taxon>Sordariomycetes</taxon>
        <taxon>Hypocreomycetidae</taxon>
        <taxon>Hypocreales</taxon>
        <taxon>Cordycipitaceae</taxon>
        <taxon>Akanthomyces</taxon>
    </lineage>
</organism>
<comment type="caution">
    <text evidence="2">The sequence shown here is derived from an EMBL/GenBank/DDBJ whole genome shotgun (WGS) entry which is preliminary data.</text>
</comment>
<feature type="chain" id="PRO_5008104503" description="Extracellular membrane protein CFEM domain-containing protein" evidence="1">
    <location>
        <begin position="24"/>
        <end position="190"/>
    </location>
</feature>
<name>A0A179IG99_CORDF</name>
<evidence type="ECO:0000256" key="1">
    <source>
        <dbReference type="SAM" id="SignalP"/>
    </source>
</evidence>